<keyword evidence="2" id="KW-1185">Reference proteome</keyword>
<dbReference type="InParanoid" id="A0A165D572"/>
<protein>
    <submittedName>
        <fullName evidence="1">Uncharacterized protein</fullName>
    </submittedName>
</protein>
<proteinExistence type="predicted"/>
<dbReference type="RefSeq" id="XP_040761916.1">
    <property type="nucleotide sequence ID" value="XM_040901964.1"/>
</dbReference>
<sequence>MASHLADVQHVAWFTYASRRKKRVPIGRYKLVFMAIIGRYFVEIVRTTSCNGSYTRVMPCTSGEWHQGTACSYECHHTVEAGSNGRISRTDVVAELAESLPLAVLPKNNNMMRFSGVEFYHSGNSSEARNDVRRIAHLLRLRRRA</sequence>
<dbReference type="GeneID" id="63818995"/>
<evidence type="ECO:0000313" key="2">
    <source>
        <dbReference type="Proteomes" id="UP000076871"/>
    </source>
</evidence>
<gene>
    <name evidence="1" type="ORF">LAESUDRAFT_312528</name>
</gene>
<reference evidence="1 2" key="1">
    <citation type="journal article" date="2016" name="Mol. Biol. Evol.">
        <title>Comparative Genomics of Early-Diverging Mushroom-Forming Fungi Provides Insights into the Origins of Lignocellulose Decay Capabilities.</title>
        <authorList>
            <person name="Nagy L.G."/>
            <person name="Riley R."/>
            <person name="Tritt A."/>
            <person name="Adam C."/>
            <person name="Daum C."/>
            <person name="Floudas D."/>
            <person name="Sun H."/>
            <person name="Yadav J.S."/>
            <person name="Pangilinan J."/>
            <person name="Larsson K.H."/>
            <person name="Matsuura K."/>
            <person name="Barry K."/>
            <person name="Labutti K."/>
            <person name="Kuo R."/>
            <person name="Ohm R.A."/>
            <person name="Bhattacharya S.S."/>
            <person name="Shirouzu T."/>
            <person name="Yoshinaga Y."/>
            <person name="Martin F.M."/>
            <person name="Grigoriev I.V."/>
            <person name="Hibbett D.S."/>
        </authorList>
    </citation>
    <scope>NUCLEOTIDE SEQUENCE [LARGE SCALE GENOMIC DNA]</scope>
    <source>
        <strain evidence="1 2">93-53</strain>
    </source>
</reference>
<name>A0A165D572_9APHY</name>
<dbReference type="Proteomes" id="UP000076871">
    <property type="component" value="Unassembled WGS sequence"/>
</dbReference>
<accession>A0A165D572</accession>
<organism evidence="1 2">
    <name type="scientific">Laetiporus sulphureus 93-53</name>
    <dbReference type="NCBI Taxonomy" id="1314785"/>
    <lineage>
        <taxon>Eukaryota</taxon>
        <taxon>Fungi</taxon>
        <taxon>Dikarya</taxon>
        <taxon>Basidiomycota</taxon>
        <taxon>Agaricomycotina</taxon>
        <taxon>Agaricomycetes</taxon>
        <taxon>Polyporales</taxon>
        <taxon>Laetiporus</taxon>
    </lineage>
</organism>
<dbReference type="AlphaFoldDB" id="A0A165D572"/>
<dbReference type="EMBL" id="KV427638">
    <property type="protein sequence ID" value="KZT04176.1"/>
    <property type="molecule type" value="Genomic_DNA"/>
</dbReference>
<evidence type="ECO:0000313" key="1">
    <source>
        <dbReference type="EMBL" id="KZT04176.1"/>
    </source>
</evidence>